<organism evidence="2">
    <name type="scientific">Anopheles marajoara</name>
    <dbReference type="NCBI Taxonomy" id="58244"/>
    <lineage>
        <taxon>Eukaryota</taxon>
        <taxon>Metazoa</taxon>
        <taxon>Ecdysozoa</taxon>
        <taxon>Arthropoda</taxon>
        <taxon>Hexapoda</taxon>
        <taxon>Insecta</taxon>
        <taxon>Pterygota</taxon>
        <taxon>Neoptera</taxon>
        <taxon>Endopterygota</taxon>
        <taxon>Diptera</taxon>
        <taxon>Nematocera</taxon>
        <taxon>Culicoidea</taxon>
        <taxon>Culicidae</taxon>
        <taxon>Anophelinae</taxon>
        <taxon>Anopheles</taxon>
    </lineage>
</organism>
<feature type="compositionally biased region" description="Basic residues" evidence="1">
    <location>
        <begin position="158"/>
        <end position="172"/>
    </location>
</feature>
<dbReference type="AlphaFoldDB" id="A0A2M4C602"/>
<name>A0A2M4C602_9DIPT</name>
<protein>
    <submittedName>
        <fullName evidence="2">Putative secreted protein</fullName>
    </submittedName>
</protein>
<evidence type="ECO:0000256" key="1">
    <source>
        <dbReference type="SAM" id="MobiDB-lite"/>
    </source>
</evidence>
<feature type="region of interest" description="Disordered" evidence="1">
    <location>
        <begin position="151"/>
        <end position="172"/>
    </location>
</feature>
<proteinExistence type="predicted"/>
<sequence>MVLRMRMSRWILHRIASLVSDLHVYAVHNCQLLSPIDRKCRQYQLGVLASTRLSSLLPTTLERDVVTSAVWTIYVHASASSPSTSSCQTLPVAVVAAAPLVVTKALRDDCSQRYRNSLCSLHSASCCCSHCCCMFVQTTAGASRPVSGMPSSADFHHKTLHPSRTHRFPGRT</sequence>
<accession>A0A2M4C602</accession>
<dbReference type="EMBL" id="GGFJ01011603">
    <property type="protein sequence ID" value="MBW60744.1"/>
    <property type="molecule type" value="Transcribed_RNA"/>
</dbReference>
<reference evidence="2" key="1">
    <citation type="submission" date="2018-01" db="EMBL/GenBank/DDBJ databases">
        <title>An insight into the sialome of Amazonian anophelines.</title>
        <authorList>
            <person name="Ribeiro J.M."/>
            <person name="Scarpassa V."/>
            <person name="Calvo E."/>
        </authorList>
    </citation>
    <scope>NUCLEOTIDE SEQUENCE</scope>
    <source>
        <tissue evidence="2">Salivary glands</tissue>
    </source>
</reference>
<evidence type="ECO:0000313" key="2">
    <source>
        <dbReference type="EMBL" id="MBW60744.1"/>
    </source>
</evidence>